<comment type="caution">
    <text evidence="12">The sequence shown here is derived from an EMBL/GenBank/DDBJ whole genome shotgun (WGS) entry which is preliminary data.</text>
</comment>
<keyword evidence="13" id="KW-1185">Reference proteome</keyword>
<feature type="transmembrane region" description="Helical" evidence="11">
    <location>
        <begin position="174"/>
        <end position="195"/>
    </location>
</feature>
<protein>
    <recommendedName>
        <fullName evidence="14">Protein PIN-LIKES 3-like</fullName>
    </recommendedName>
</protein>
<feature type="transmembrane region" description="Helical" evidence="11">
    <location>
        <begin position="133"/>
        <end position="154"/>
    </location>
</feature>
<dbReference type="GO" id="GO:0009734">
    <property type="term" value="P:auxin-activated signaling pathway"/>
    <property type="evidence" value="ECO:0007669"/>
    <property type="project" value="UniProtKB-KW"/>
</dbReference>
<dbReference type="AlphaFoldDB" id="A0A8J4VNB1"/>
<keyword evidence="5 11" id="KW-1133">Transmembrane helix</keyword>
<evidence type="ECO:0000313" key="13">
    <source>
        <dbReference type="Proteomes" id="UP000737018"/>
    </source>
</evidence>
<feature type="transmembrane region" description="Helical" evidence="11">
    <location>
        <begin position="325"/>
        <end position="346"/>
    </location>
</feature>
<dbReference type="OrthoDB" id="191139at2759"/>
<organism evidence="12 13">
    <name type="scientific">Castanea mollissima</name>
    <name type="common">Chinese chestnut</name>
    <dbReference type="NCBI Taxonomy" id="60419"/>
    <lineage>
        <taxon>Eukaryota</taxon>
        <taxon>Viridiplantae</taxon>
        <taxon>Streptophyta</taxon>
        <taxon>Embryophyta</taxon>
        <taxon>Tracheophyta</taxon>
        <taxon>Spermatophyta</taxon>
        <taxon>Magnoliopsida</taxon>
        <taxon>eudicotyledons</taxon>
        <taxon>Gunneridae</taxon>
        <taxon>Pentapetalae</taxon>
        <taxon>rosids</taxon>
        <taxon>fabids</taxon>
        <taxon>Fagales</taxon>
        <taxon>Fagaceae</taxon>
        <taxon>Castanea</taxon>
    </lineage>
</organism>
<dbReference type="PANTHER" id="PTHR31651:SF33">
    <property type="entry name" value="PROTEIN PIN-LIKES 1"/>
    <property type="match status" value="1"/>
</dbReference>
<evidence type="ECO:0008006" key="14">
    <source>
        <dbReference type="Google" id="ProtNLM"/>
    </source>
</evidence>
<feature type="transmembrane region" description="Helical" evidence="11">
    <location>
        <begin position="283"/>
        <end position="305"/>
    </location>
</feature>
<dbReference type="EMBL" id="JRKL02003534">
    <property type="protein sequence ID" value="KAF3954941.1"/>
    <property type="molecule type" value="Genomic_DNA"/>
</dbReference>
<evidence type="ECO:0000256" key="10">
    <source>
        <dbReference type="SAM" id="MobiDB-lite"/>
    </source>
</evidence>
<evidence type="ECO:0000256" key="5">
    <source>
        <dbReference type="ARBA" id="ARBA00022989"/>
    </source>
</evidence>
<comment type="function">
    <text evidence="8">Involved in cellular auxin homeostasis by regulating auxin metabolism. Regulates intracellular auxin accumulation at the endoplasmic reticulum and thus auxin availability for nuclear auxin signaling.</text>
</comment>
<feature type="transmembrane region" description="Helical" evidence="11">
    <location>
        <begin position="392"/>
        <end position="416"/>
    </location>
</feature>
<evidence type="ECO:0000256" key="6">
    <source>
        <dbReference type="ARBA" id="ARBA00023136"/>
    </source>
</evidence>
<feature type="transmembrane region" description="Helical" evidence="11">
    <location>
        <begin position="100"/>
        <end position="121"/>
    </location>
</feature>
<feature type="transmembrane region" description="Helical" evidence="11">
    <location>
        <begin position="70"/>
        <end position="88"/>
    </location>
</feature>
<keyword evidence="2" id="KW-0813">Transport</keyword>
<accession>A0A8J4VNB1</accession>
<dbReference type="Proteomes" id="UP000737018">
    <property type="component" value="Unassembled WGS sequence"/>
</dbReference>
<keyword evidence="7" id="KW-0927">Auxin signaling pathway</keyword>
<feature type="transmembrane region" description="Helical" evidence="11">
    <location>
        <begin position="428"/>
        <end position="449"/>
    </location>
</feature>
<feature type="compositionally biased region" description="Basic residues" evidence="10">
    <location>
        <begin position="1"/>
        <end position="12"/>
    </location>
</feature>
<keyword evidence="3 11" id="KW-0812">Transmembrane</keyword>
<name>A0A8J4VNB1_9ROSI</name>
<evidence type="ECO:0000256" key="4">
    <source>
        <dbReference type="ARBA" id="ARBA00022824"/>
    </source>
</evidence>
<evidence type="ECO:0000313" key="12">
    <source>
        <dbReference type="EMBL" id="KAF3954941.1"/>
    </source>
</evidence>
<evidence type="ECO:0000256" key="3">
    <source>
        <dbReference type="ARBA" id="ARBA00022692"/>
    </source>
</evidence>
<keyword evidence="6 11" id="KW-0472">Membrane</keyword>
<dbReference type="Pfam" id="PF03547">
    <property type="entry name" value="Mem_trans"/>
    <property type="match status" value="1"/>
</dbReference>
<feature type="region of interest" description="Disordered" evidence="10">
    <location>
        <begin position="1"/>
        <end position="22"/>
    </location>
</feature>
<comment type="subcellular location">
    <subcellularLocation>
        <location evidence="1">Endoplasmic reticulum membrane</location>
        <topology evidence="1">Multi-pass membrane protein</topology>
    </subcellularLocation>
</comment>
<proteinExistence type="inferred from homology"/>
<gene>
    <name evidence="12" type="ORF">CMV_019778</name>
</gene>
<dbReference type="InterPro" id="IPR045033">
    <property type="entry name" value="PILS1/3/4/5/7"/>
</dbReference>
<evidence type="ECO:0000256" key="1">
    <source>
        <dbReference type="ARBA" id="ARBA00004477"/>
    </source>
</evidence>
<evidence type="ECO:0000256" key="8">
    <source>
        <dbReference type="ARBA" id="ARBA00025100"/>
    </source>
</evidence>
<dbReference type="GO" id="GO:0080162">
    <property type="term" value="P:endoplasmic reticulum to cytosol auxin transport"/>
    <property type="evidence" value="ECO:0007669"/>
    <property type="project" value="InterPro"/>
</dbReference>
<evidence type="ECO:0000256" key="9">
    <source>
        <dbReference type="ARBA" id="ARBA00025752"/>
    </source>
</evidence>
<evidence type="ECO:0000256" key="11">
    <source>
        <dbReference type="SAM" id="Phobius"/>
    </source>
</evidence>
<keyword evidence="4" id="KW-0256">Endoplasmic reticulum</keyword>
<comment type="similarity">
    <text evidence="9">Belongs to the auxin efflux carrier (TC 2.A.69.2) family.</text>
</comment>
<reference evidence="12" key="1">
    <citation type="submission" date="2020-03" db="EMBL/GenBank/DDBJ databases">
        <title>Castanea mollissima Vanexum genome sequencing.</title>
        <authorList>
            <person name="Staton M."/>
        </authorList>
    </citation>
    <scope>NUCLEOTIDE SEQUENCE</scope>
    <source>
        <tissue evidence="12">Leaf</tissue>
    </source>
</reference>
<evidence type="ECO:0000256" key="7">
    <source>
        <dbReference type="ARBA" id="ARBA00023294"/>
    </source>
</evidence>
<evidence type="ECO:0000256" key="2">
    <source>
        <dbReference type="ARBA" id="ARBA00022448"/>
    </source>
</evidence>
<feature type="transmembrane region" description="Helical" evidence="11">
    <location>
        <begin position="358"/>
        <end position="380"/>
    </location>
</feature>
<dbReference type="InterPro" id="IPR004776">
    <property type="entry name" value="Mem_transp_PIN-like"/>
</dbReference>
<dbReference type="PANTHER" id="PTHR31651">
    <property type="match status" value="1"/>
</dbReference>
<sequence length="450" mass="49020">MKMKKSRYHGVSRRSQMATRKGRGGSLDILKVKVIFRVVKRSQHGPFGALHHRINSESVDILGEDARKHLNTVVFYVFNPALVSTNLAKTITSESMLKLWFMPINILITFIIGSLLGWILVVITRAPPHLRGLVVGCCAAGNLGNILLIMIPAICKEKGGPFGAPDVCHKYGMAYVSLSMAIGAIYLWSYVYNIVRLSSRRITIESGGKDISRESSTSDLGSCTEPLLSSTKEYSICEVPKEYSITEDHEEQHSVPCARTVTKSEIAIADKIKQTLAQLFKKINLKAIFAPSTTGAIVGFTIGLIPEIRKLLIGEVAPLRVIQDSASLLGDGAIPALTLIVGGNLLRGLHGSGISKSLIFGIVAVRYIALPLTGVLVIRGAHQIGLVHSDPLYQFILLLQYAVPPAMNIGVITQLFGTGESECSVIMLWTYSLASVSLTVWSTFFMWLVS</sequence>
<dbReference type="GO" id="GO:0005789">
    <property type="term" value="C:endoplasmic reticulum membrane"/>
    <property type="evidence" value="ECO:0007669"/>
    <property type="project" value="UniProtKB-SubCell"/>
</dbReference>